<dbReference type="RefSeq" id="WP_205114087.1">
    <property type="nucleotide sequence ID" value="NZ_JAFBCM010000001.1"/>
</dbReference>
<comment type="caution">
    <text evidence="2">The sequence shown here is derived from an EMBL/GenBank/DDBJ whole genome shotgun (WGS) entry which is preliminary data.</text>
</comment>
<keyword evidence="3" id="KW-1185">Reference proteome</keyword>
<feature type="region of interest" description="Disordered" evidence="1">
    <location>
        <begin position="1"/>
        <end position="21"/>
    </location>
</feature>
<reference evidence="3" key="1">
    <citation type="journal article" date="2019" name="Int. J. Syst. Evol. Microbiol.">
        <title>The Global Catalogue of Microorganisms (GCM) 10K type strain sequencing project: providing services to taxonomists for standard genome sequencing and annotation.</title>
        <authorList>
            <consortium name="The Broad Institute Genomics Platform"/>
            <consortium name="The Broad Institute Genome Sequencing Center for Infectious Disease"/>
            <person name="Wu L."/>
            <person name="Ma J."/>
        </authorList>
    </citation>
    <scope>NUCLEOTIDE SEQUENCE [LARGE SCALE GENOMIC DNA]</scope>
    <source>
        <strain evidence="3">CGMCC 4.7241</strain>
    </source>
</reference>
<evidence type="ECO:0000313" key="3">
    <source>
        <dbReference type="Proteomes" id="UP001595699"/>
    </source>
</evidence>
<sequence>MTDANDSTDENLGSANGAGDLPNLSAELVKAGAIAAGVCVRPIVREVIDTQTGNTQLIPIPCQATLASKCQPCAERARRLRMQQCREGWHLDTEPADKPRSEPPVHEPGTSCAYGCVDCSAPTHLAHEEETPEPTETRRTRSTRRRNDVPDLPRLPVEARTVGRTFTAPDGKTWRPSMFLTCTMPSYGPVNDDGTPKNPSTYDYRRAALDALHFPKLWDRLVQNLRRAVGYEVQYFAAIEPQRRLAPHVHTAIRGAIPRALLREVIAATYATVWWPAHDRILYSTSSPPAWDVAGEAYCDPDTGQPLPAWSDAVDSLEVEHGGPAHVLRFGKQSDIQGLIAGTSDADRRIGYLTKYLTKAIVDPIDDGDAASSRREAHIDRLHREVRHLPCSPKCWNWLHYGVQPKDADAGMVPGQCPSKAHDREHLGCGGRRVLVSRKWTGKTLTEHKADRYSAVRTVLEAAGIDLQDADRCSATATQPDGSPRFVWQTVDLDDIPTYHHVIAQSVAESNRWRDQYEEAKRRAGPPFSNSANGRAA</sequence>
<feature type="compositionally biased region" description="Polar residues" evidence="1">
    <location>
        <begin position="528"/>
        <end position="537"/>
    </location>
</feature>
<dbReference type="Proteomes" id="UP001595699">
    <property type="component" value="Unassembled WGS sequence"/>
</dbReference>
<evidence type="ECO:0000256" key="1">
    <source>
        <dbReference type="SAM" id="MobiDB-lite"/>
    </source>
</evidence>
<dbReference type="InterPro" id="IPR046828">
    <property type="entry name" value="RepSA"/>
</dbReference>
<proteinExistence type="predicted"/>
<evidence type="ECO:0000313" key="2">
    <source>
        <dbReference type="EMBL" id="MFC3761575.1"/>
    </source>
</evidence>
<dbReference type="Pfam" id="PF20199">
    <property type="entry name" value="RepSA"/>
    <property type="match status" value="1"/>
</dbReference>
<gene>
    <name evidence="2" type="ORF">ACFOUW_12060</name>
</gene>
<dbReference type="EMBL" id="JBHRZH010000009">
    <property type="protein sequence ID" value="MFC3761575.1"/>
    <property type="molecule type" value="Genomic_DNA"/>
</dbReference>
<accession>A0ABV7YC57</accession>
<protein>
    <submittedName>
        <fullName evidence="2">Replication initiator</fullName>
    </submittedName>
</protein>
<feature type="compositionally biased region" description="Basic and acidic residues" evidence="1">
    <location>
        <begin position="512"/>
        <end position="522"/>
    </location>
</feature>
<name>A0ABV7YC57_9ACTN</name>
<organism evidence="2 3">
    <name type="scientific">Tenggerimyces flavus</name>
    <dbReference type="NCBI Taxonomy" id="1708749"/>
    <lineage>
        <taxon>Bacteria</taxon>
        <taxon>Bacillati</taxon>
        <taxon>Actinomycetota</taxon>
        <taxon>Actinomycetes</taxon>
        <taxon>Propionibacteriales</taxon>
        <taxon>Nocardioidaceae</taxon>
        <taxon>Tenggerimyces</taxon>
    </lineage>
</organism>
<feature type="region of interest" description="Disordered" evidence="1">
    <location>
        <begin position="512"/>
        <end position="537"/>
    </location>
</feature>
<feature type="region of interest" description="Disordered" evidence="1">
    <location>
        <begin position="125"/>
        <end position="151"/>
    </location>
</feature>